<feature type="transmembrane region" description="Helical" evidence="5">
    <location>
        <begin position="393"/>
        <end position="414"/>
    </location>
</feature>
<feature type="transmembrane region" description="Helical" evidence="5">
    <location>
        <begin position="435"/>
        <end position="458"/>
    </location>
</feature>
<feature type="transmembrane region" description="Helical" evidence="5">
    <location>
        <begin position="198"/>
        <end position="216"/>
    </location>
</feature>
<evidence type="ECO:0000256" key="5">
    <source>
        <dbReference type="SAM" id="Phobius"/>
    </source>
</evidence>
<dbReference type="GO" id="GO:0016874">
    <property type="term" value="F:ligase activity"/>
    <property type="evidence" value="ECO:0007669"/>
    <property type="project" value="UniProtKB-KW"/>
</dbReference>
<keyword evidence="4 5" id="KW-0472">Membrane</keyword>
<dbReference type="EMBL" id="LAQJ01000025">
    <property type="protein sequence ID" value="KKO21069.1"/>
    <property type="molecule type" value="Genomic_DNA"/>
</dbReference>
<feature type="domain" description="O-antigen ligase-related" evidence="6">
    <location>
        <begin position="269"/>
        <end position="410"/>
    </location>
</feature>
<evidence type="ECO:0000259" key="6">
    <source>
        <dbReference type="Pfam" id="PF04932"/>
    </source>
</evidence>
<dbReference type="GO" id="GO:0016020">
    <property type="term" value="C:membrane"/>
    <property type="evidence" value="ECO:0007669"/>
    <property type="project" value="UniProtKB-SubCell"/>
</dbReference>
<feature type="transmembrane region" description="Helical" evidence="5">
    <location>
        <begin position="169"/>
        <end position="186"/>
    </location>
</feature>
<feature type="transmembrane region" description="Helical" evidence="5">
    <location>
        <begin position="15"/>
        <end position="34"/>
    </location>
</feature>
<gene>
    <name evidence="7" type="ORF">BROFUL_00206</name>
</gene>
<organism evidence="7 8">
    <name type="scientific">Candidatus Brocadia fulgida</name>
    <dbReference type="NCBI Taxonomy" id="380242"/>
    <lineage>
        <taxon>Bacteria</taxon>
        <taxon>Pseudomonadati</taxon>
        <taxon>Planctomycetota</taxon>
        <taxon>Candidatus Brocadiia</taxon>
        <taxon>Candidatus Brocadiales</taxon>
        <taxon>Candidatus Brocadiaceae</taxon>
        <taxon>Candidatus Brocadia</taxon>
    </lineage>
</organism>
<proteinExistence type="predicted"/>
<feature type="transmembrane region" description="Helical" evidence="5">
    <location>
        <begin position="464"/>
        <end position="481"/>
    </location>
</feature>
<feature type="transmembrane region" description="Helical" evidence="5">
    <location>
        <begin position="127"/>
        <end position="149"/>
    </location>
</feature>
<evidence type="ECO:0000256" key="3">
    <source>
        <dbReference type="ARBA" id="ARBA00022989"/>
    </source>
</evidence>
<evidence type="ECO:0000313" key="7">
    <source>
        <dbReference type="EMBL" id="KKO21069.1"/>
    </source>
</evidence>
<keyword evidence="2 5" id="KW-0812">Transmembrane</keyword>
<name>A0A0M2V310_9BACT</name>
<comment type="caution">
    <text evidence="7">The sequence shown here is derived from an EMBL/GenBank/DDBJ whole genome shotgun (WGS) entry which is preliminary data.</text>
</comment>
<keyword evidence="3 5" id="KW-1133">Transmembrane helix</keyword>
<feature type="transmembrane region" description="Helical" evidence="5">
    <location>
        <begin position="236"/>
        <end position="255"/>
    </location>
</feature>
<dbReference type="Proteomes" id="UP000034954">
    <property type="component" value="Unassembled WGS sequence"/>
</dbReference>
<reference evidence="7 8" key="1">
    <citation type="journal article" date="2013" name="BMC Microbiol.">
        <title>Identification of the type II cytochrome c maturation pathway in anammox bacteria by comparative genomics.</title>
        <authorList>
            <person name="Ferousi C."/>
            <person name="Speth D.R."/>
            <person name="Reimann J."/>
            <person name="Op den Camp H.J."/>
            <person name="Allen J.W."/>
            <person name="Keltjens J.T."/>
            <person name="Jetten M.S."/>
        </authorList>
    </citation>
    <scope>NUCLEOTIDE SEQUENCE [LARGE SCALE GENOMIC DNA]</scope>
    <source>
        <strain evidence="7">RU1</strain>
    </source>
</reference>
<feature type="transmembrane region" description="Helical" evidence="5">
    <location>
        <begin position="267"/>
        <end position="295"/>
    </location>
</feature>
<protein>
    <submittedName>
        <fullName evidence="7">O-Antigen ligase</fullName>
    </submittedName>
</protein>
<evidence type="ECO:0000256" key="2">
    <source>
        <dbReference type="ARBA" id="ARBA00022692"/>
    </source>
</evidence>
<keyword evidence="8" id="KW-1185">Reference proteome</keyword>
<evidence type="ECO:0000256" key="1">
    <source>
        <dbReference type="ARBA" id="ARBA00004141"/>
    </source>
</evidence>
<dbReference type="InterPro" id="IPR051533">
    <property type="entry name" value="WaaL-like"/>
</dbReference>
<sequence length="489" mass="55133">MENVLINTLKGKTSSVVKCVSVICLSVSLGVAFVRLSLFHFACFLVSLIFPFLFFQPYIFLLLLTGILVLFPNVGFGVREGVTVFNIYGKGSGVLPIPLFSVGLFCLFLSAYIKVTSTRIRSGSKLIFLDWSIILLLFFSVSYILVAFLVNPKGISMDGFRHAVSQRGVMGYVQFGIMYFIVNLIISEKGQLLQLNRLIFTLALGRAAYGIIRFLFFGGDPANFYANYEGRQVKLTFFDIYDSAFFMYIFSFCFINILKLLNQKKHLIFAILLSGINIVFSFRRTVWIGFIFSLLYLSFNLDKGKRIFVYGLLLLIFVISIPIASSRFDSQHSIFSDLSLDYSSSRGMGRFGELFYAIKTIAKSPLYGLGATGRYDAPTVFQWRVSTEIVHSTIVHIALKMGILGLILFFLIVIGVYTLRSWNRESTLHDRDCAVIFYSAYSTLIFLLPDIFFAPSLIELRHSVGLGLFVGLVSVSARFLGQEHKLRVV</sequence>
<dbReference type="PANTHER" id="PTHR37422">
    <property type="entry name" value="TEICHURONIC ACID BIOSYNTHESIS PROTEIN TUAE"/>
    <property type="match status" value="1"/>
</dbReference>
<dbReference type="Pfam" id="PF04932">
    <property type="entry name" value="Wzy_C"/>
    <property type="match status" value="1"/>
</dbReference>
<keyword evidence="7" id="KW-0436">Ligase</keyword>
<dbReference type="PANTHER" id="PTHR37422:SF13">
    <property type="entry name" value="LIPOPOLYSACCHARIDE BIOSYNTHESIS PROTEIN PA4999-RELATED"/>
    <property type="match status" value="1"/>
</dbReference>
<feature type="transmembrane region" description="Helical" evidence="5">
    <location>
        <begin position="94"/>
        <end position="115"/>
    </location>
</feature>
<comment type="subcellular location">
    <subcellularLocation>
        <location evidence="1">Membrane</location>
        <topology evidence="1">Multi-pass membrane protein</topology>
    </subcellularLocation>
</comment>
<feature type="transmembrane region" description="Helical" evidence="5">
    <location>
        <begin position="307"/>
        <end position="325"/>
    </location>
</feature>
<accession>A0A0M2V310</accession>
<dbReference type="InterPro" id="IPR007016">
    <property type="entry name" value="O-antigen_ligase-rel_domated"/>
</dbReference>
<evidence type="ECO:0000256" key="4">
    <source>
        <dbReference type="ARBA" id="ARBA00023136"/>
    </source>
</evidence>
<dbReference type="AlphaFoldDB" id="A0A0M2V310"/>
<evidence type="ECO:0000313" key="8">
    <source>
        <dbReference type="Proteomes" id="UP000034954"/>
    </source>
</evidence>
<feature type="transmembrane region" description="Helical" evidence="5">
    <location>
        <begin position="41"/>
        <end position="74"/>
    </location>
</feature>